<comment type="caution">
    <text evidence="2">The sequence shown here is derived from an EMBL/GenBank/DDBJ whole genome shotgun (WGS) entry which is preliminary data.</text>
</comment>
<reference evidence="2 3" key="1">
    <citation type="journal article" date="2020" name="Int. J. Syst. Evol. Microbiol.">
        <title>Reclassification of Streptomyces castelarensis and Streptomyces sporoclivatus as later heterotypic synonyms of Streptomyces antimycoticus.</title>
        <authorList>
            <person name="Komaki H."/>
            <person name="Tamura T."/>
        </authorList>
    </citation>
    <scope>NUCLEOTIDE SEQUENCE [LARGE SCALE GENOMIC DNA]</scope>
    <source>
        <strain evidence="2 3">NBRC 13459</strain>
    </source>
</reference>
<dbReference type="AlphaFoldDB" id="A0A4D4LN27"/>
<feature type="region of interest" description="Disordered" evidence="1">
    <location>
        <begin position="1"/>
        <end position="40"/>
    </location>
</feature>
<dbReference type="EMBL" id="BJHW01000002">
    <property type="protein sequence ID" value="GDY59828.1"/>
    <property type="molecule type" value="Genomic_DNA"/>
</dbReference>
<dbReference type="InterPro" id="IPR015946">
    <property type="entry name" value="KH_dom-like_a/b"/>
</dbReference>
<sequence length="222" mass="24062">MPTNAAGSRSSASGSTDPKKSAAGRDSAPAPAEELLETADDPRPGLRAYLAVKRAALLARRTALRADPPTAPNRLRARTTAEERSGVRRIRIRHHQILSDSPADFAGYDLGPASPEIQLGVLSSCLTHIFLIQAADLRIPLDSLEVEVEADQDPRAGQKGFEQVPIYPHNITYTVHLTSPASKERIRELHETVERACPIYNLLANPQNISGRVVLTGSPEQI</sequence>
<dbReference type="RefSeq" id="WP_137981900.1">
    <property type="nucleotide sequence ID" value="NZ_BAAASO010000012.1"/>
</dbReference>
<protein>
    <recommendedName>
        <fullName evidence="4">OsmC family protein</fullName>
    </recommendedName>
</protein>
<feature type="compositionally biased region" description="Low complexity" evidence="1">
    <location>
        <begin position="1"/>
        <end position="15"/>
    </location>
</feature>
<name>A0A4D4LN27_STRVO</name>
<evidence type="ECO:0008006" key="4">
    <source>
        <dbReference type="Google" id="ProtNLM"/>
    </source>
</evidence>
<dbReference type="InterPro" id="IPR036102">
    <property type="entry name" value="OsmC/Ohrsf"/>
</dbReference>
<dbReference type="InterPro" id="IPR003718">
    <property type="entry name" value="OsmC/Ohr_fam"/>
</dbReference>
<accession>A0A4D4LN27</accession>
<evidence type="ECO:0000256" key="1">
    <source>
        <dbReference type="SAM" id="MobiDB-lite"/>
    </source>
</evidence>
<organism evidence="2 3">
    <name type="scientific">Streptomyces violaceusniger</name>
    <dbReference type="NCBI Taxonomy" id="68280"/>
    <lineage>
        <taxon>Bacteria</taxon>
        <taxon>Bacillati</taxon>
        <taxon>Actinomycetota</taxon>
        <taxon>Actinomycetes</taxon>
        <taxon>Kitasatosporales</taxon>
        <taxon>Streptomycetaceae</taxon>
        <taxon>Streptomyces</taxon>
        <taxon>Streptomyces violaceusniger group</taxon>
    </lineage>
</organism>
<gene>
    <name evidence="2" type="ORF">SVIO_104510</name>
</gene>
<dbReference type="PANTHER" id="PTHR35368">
    <property type="entry name" value="HYDROPEROXIDE REDUCTASE"/>
    <property type="match status" value="1"/>
</dbReference>
<dbReference type="InterPro" id="IPR052924">
    <property type="entry name" value="OsmC/Ohr_hydroprdx_reductase"/>
</dbReference>
<dbReference type="SUPFAM" id="SSF82784">
    <property type="entry name" value="OsmC-like"/>
    <property type="match status" value="1"/>
</dbReference>
<dbReference type="Pfam" id="PF02566">
    <property type="entry name" value="OsmC"/>
    <property type="match status" value="1"/>
</dbReference>
<dbReference type="Proteomes" id="UP000301309">
    <property type="component" value="Unassembled WGS sequence"/>
</dbReference>
<proteinExistence type="predicted"/>
<dbReference type="Gene3D" id="3.30.300.20">
    <property type="match status" value="1"/>
</dbReference>
<dbReference type="PANTHER" id="PTHR35368:SF1">
    <property type="entry name" value="HYDROPEROXIDE REDUCTASE"/>
    <property type="match status" value="1"/>
</dbReference>
<keyword evidence="3" id="KW-1185">Reference proteome</keyword>
<dbReference type="OrthoDB" id="9811389at2"/>
<evidence type="ECO:0000313" key="3">
    <source>
        <dbReference type="Proteomes" id="UP000301309"/>
    </source>
</evidence>
<evidence type="ECO:0000313" key="2">
    <source>
        <dbReference type="EMBL" id="GDY59828.1"/>
    </source>
</evidence>